<accession>A0A1H7NZ77</accession>
<reference evidence="3" key="1">
    <citation type="submission" date="2016-10" db="EMBL/GenBank/DDBJ databases">
        <authorList>
            <person name="Varghese N."/>
            <person name="Submissions S."/>
        </authorList>
    </citation>
    <scope>NUCLEOTIDE SEQUENCE [LARGE SCALE GENOMIC DNA]</scope>
    <source>
        <strain evidence="3">DSM 17044</strain>
    </source>
</reference>
<proteinExistence type="predicted"/>
<organism evidence="2 3">
    <name type="scientific">Stigmatella aurantiaca</name>
    <dbReference type="NCBI Taxonomy" id="41"/>
    <lineage>
        <taxon>Bacteria</taxon>
        <taxon>Pseudomonadati</taxon>
        <taxon>Myxococcota</taxon>
        <taxon>Myxococcia</taxon>
        <taxon>Myxococcales</taxon>
        <taxon>Cystobacterineae</taxon>
        <taxon>Archangiaceae</taxon>
        <taxon>Stigmatella</taxon>
    </lineage>
</organism>
<keyword evidence="1" id="KW-1133">Transmembrane helix</keyword>
<dbReference type="OrthoDB" id="9920528at2"/>
<evidence type="ECO:0000313" key="2">
    <source>
        <dbReference type="EMBL" id="SEL28696.1"/>
    </source>
</evidence>
<name>A0A1H7NZ77_STIAU</name>
<keyword evidence="1" id="KW-0472">Membrane</keyword>
<evidence type="ECO:0000256" key="1">
    <source>
        <dbReference type="SAM" id="Phobius"/>
    </source>
</evidence>
<gene>
    <name evidence="2" type="ORF">SAMN05444354_105117</name>
</gene>
<feature type="transmembrane region" description="Helical" evidence="1">
    <location>
        <begin position="6"/>
        <end position="23"/>
    </location>
</feature>
<dbReference type="EMBL" id="FOAP01000005">
    <property type="protein sequence ID" value="SEL28696.1"/>
    <property type="molecule type" value="Genomic_DNA"/>
</dbReference>
<dbReference type="Proteomes" id="UP000182719">
    <property type="component" value="Unassembled WGS sequence"/>
</dbReference>
<keyword evidence="1" id="KW-0812">Transmembrane</keyword>
<dbReference type="AlphaFoldDB" id="A0A1H7NZ77"/>
<sequence>MDVSLVILIVAAVAVAFLVFGPLRHVREREARWGGVAEALGGKLQGGEVRGEHEGLSVRMGMEWHAEGSQGLGHFCVVRAKVPGPLPPGFVAAPRRWTSGVNRLLASNLFPSGDPALDEMYVFQSDMKAQGQAFLQDAEVKEALRGLLGAGGVAFVEKGQTGFASLGSLSDTEEIQRRFALVGRAARRLAASPASRALAEPSAQAG</sequence>
<evidence type="ECO:0000313" key="3">
    <source>
        <dbReference type="Proteomes" id="UP000182719"/>
    </source>
</evidence>
<keyword evidence="3" id="KW-1185">Reference proteome</keyword>
<dbReference type="RefSeq" id="WP_075006457.1">
    <property type="nucleotide sequence ID" value="NZ_FOAP01000005.1"/>
</dbReference>
<protein>
    <submittedName>
        <fullName evidence="2">Uncharacterized protein</fullName>
    </submittedName>
</protein>